<feature type="domain" description="Casparian strip membrane protein" evidence="10">
    <location>
        <begin position="51"/>
        <end position="177"/>
    </location>
</feature>
<keyword evidence="7 8" id="KW-0472">Membrane</keyword>
<dbReference type="GO" id="GO:0005886">
    <property type="term" value="C:plasma membrane"/>
    <property type="evidence" value="ECO:0007669"/>
    <property type="project" value="UniProtKB-SubCell"/>
</dbReference>
<feature type="region of interest" description="Disordered" evidence="9">
    <location>
        <begin position="1"/>
        <end position="29"/>
    </location>
</feature>
<dbReference type="InterPro" id="IPR006702">
    <property type="entry name" value="CASP_dom"/>
</dbReference>
<dbReference type="Proteomes" id="UP001237642">
    <property type="component" value="Unassembled WGS sequence"/>
</dbReference>
<keyword evidence="12" id="KW-1185">Reference proteome</keyword>
<evidence type="ECO:0000256" key="5">
    <source>
        <dbReference type="ARBA" id="ARBA00022692"/>
    </source>
</evidence>
<evidence type="ECO:0000256" key="1">
    <source>
        <dbReference type="ARBA" id="ARBA00004651"/>
    </source>
</evidence>
<sequence>MSNPEDPSSVKTESPPPPAAGSFVEQSQTPRASRFSITRSWRIGDLYKNGSLALHGLGLLFSFLAFIIMVTNKHGDARNFDDFEEYRYLVAIAILSTLYTGGHVFVQVHELLTKKQMFSRRNLALFNFVGDQITAYLLISAGSSAVPVTNSMREGGDNIFTDSSAAAISMEFLAFFALAMSALISGYKLSNQSYI</sequence>
<comment type="similarity">
    <text evidence="2 8">Belongs to the Casparian strip membrane proteins (CASP) family.</text>
</comment>
<dbReference type="PANTHER" id="PTHR33573:SF57">
    <property type="entry name" value="CASP-LIKE PROTEIN 4B1"/>
    <property type="match status" value="1"/>
</dbReference>
<reference evidence="11" key="1">
    <citation type="submission" date="2023-02" db="EMBL/GenBank/DDBJ databases">
        <title>Genome of toxic invasive species Heracleum sosnowskyi carries increased number of genes despite the absence of recent whole-genome duplications.</title>
        <authorList>
            <person name="Schelkunov M."/>
            <person name="Shtratnikova V."/>
            <person name="Makarenko M."/>
            <person name="Klepikova A."/>
            <person name="Omelchenko D."/>
            <person name="Novikova G."/>
            <person name="Obukhova E."/>
            <person name="Bogdanov V."/>
            <person name="Penin A."/>
            <person name="Logacheva M."/>
        </authorList>
    </citation>
    <scope>NUCLEOTIDE SEQUENCE</scope>
    <source>
        <strain evidence="11">Hsosn_3</strain>
        <tissue evidence="11">Leaf</tissue>
    </source>
</reference>
<reference evidence="11" key="2">
    <citation type="submission" date="2023-05" db="EMBL/GenBank/DDBJ databases">
        <authorList>
            <person name="Schelkunov M.I."/>
        </authorList>
    </citation>
    <scope>NUCLEOTIDE SEQUENCE</scope>
    <source>
        <strain evidence="11">Hsosn_3</strain>
        <tissue evidence="11">Leaf</tissue>
    </source>
</reference>
<name>A0AAD8HDL1_9APIA</name>
<comment type="subcellular location">
    <subcellularLocation>
        <location evidence="1 8">Cell membrane</location>
        <topology evidence="1 8">Multi-pass membrane protein</topology>
    </subcellularLocation>
</comment>
<feature type="transmembrane region" description="Helical" evidence="8">
    <location>
        <begin position="124"/>
        <end position="146"/>
    </location>
</feature>
<proteinExistence type="inferred from homology"/>
<feature type="transmembrane region" description="Helical" evidence="8">
    <location>
        <begin position="90"/>
        <end position="112"/>
    </location>
</feature>
<evidence type="ECO:0000256" key="6">
    <source>
        <dbReference type="ARBA" id="ARBA00022989"/>
    </source>
</evidence>
<evidence type="ECO:0000256" key="9">
    <source>
        <dbReference type="SAM" id="MobiDB-lite"/>
    </source>
</evidence>
<comment type="caution">
    <text evidence="11">The sequence shown here is derived from an EMBL/GenBank/DDBJ whole genome shotgun (WGS) entry which is preliminary data.</text>
</comment>
<feature type="transmembrane region" description="Helical" evidence="8">
    <location>
        <begin position="166"/>
        <end position="187"/>
    </location>
</feature>
<feature type="transmembrane region" description="Helical" evidence="8">
    <location>
        <begin position="52"/>
        <end position="70"/>
    </location>
</feature>
<accession>A0AAD8HDL1</accession>
<evidence type="ECO:0000256" key="7">
    <source>
        <dbReference type="ARBA" id="ARBA00023136"/>
    </source>
</evidence>
<evidence type="ECO:0000256" key="4">
    <source>
        <dbReference type="ARBA" id="ARBA00022475"/>
    </source>
</evidence>
<feature type="compositionally biased region" description="Polar residues" evidence="9">
    <location>
        <begin position="1"/>
        <end position="12"/>
    </location>
</feature>
<evidence type="ECO:0000256" key="2">
    <source>
        <dbReference type="ARBA" id="ARBA00007651"/>
    </source>
</evidence>
<evidence type="ECO:0000256" key="8">
    <source>
        <dbReference type="RuleBase" id="RU361233"/>
    </source>
</evidence>
<comment type="subunit">
    <text evidence="3 8">Homodimer and heterodimers.</text>
</comment>
<dbReference type="AlphaFoldDB" id="A0AAD8HDL1"/>
<dbReference type="PANTHER" id="PTHR33573">
    <property type="entry name" value="CASP-LIKE PROTEIN 4A4"/>
    <property type="match status" value="1"/>
</dbReference>
<keyword evidence="4 8" id="KW-1003">Cell membrane</keyword>
<evidence type="ECO:0000313" key="12">
    <source>
        <dbReference type="Proteomes" id="UP001237642"/>
    </source>
</evidence>
<keyword evidence="6 8" id="KW-1133">Transmembrane helix</keyword>
<evidence type="ECO:0000259" key="10">
    <source>
        <dbReference type="Pfam" id="PF04535"/>
    </source>
</evidence>
<organism evidence="11 12">
    <name type="scientific">Heracleum sosnowskyi</name>
    <dbReference type="NCBI Taxonomy" id="360622"/>
    <lineage>
        <taxon>Eukaryota</taxon>
        <taxon>Viridiplantae</taxon>
        <taxon>Streptophyta</taxon>
        <taxon>Embryophyta</taxon>
        <taxon>Tracheophyta</taxon>
        <taxon>Spermatophyta</taxon>
        <taxon>Magnoliopsida</taxon>
        <taxon>eudicotyledons</taxon>
        <taxon>Gunneridae</taxon>
        <taxon>Pentapetalae</taxon>
        <taxon>asterids</taxon>
        <taxon>campanulids</taxon>
        <taxon>Apiales</taxon>
        <taxon>Apiaceae</taxon>
        <taxon>Apioideae</taxon>
        <taxon>apioid superclade</taxon>
        <taxon>Tordylieae</taxon>
        <taxon>Tordyliinae</taxon>
        <taxon>Heracleum</taxon>
    </lineage>
</organism>
<protein>
    <recommendedName>
        <fullName evidence="8">CASP-like protein</fullName>
    </recommendedName>
</protein>
<evidence type="ECO:0000256" key="3">
    <source>
        <dbReference type="ARBA" id="ARBA00011489"/>
    </source>
</evidence>
<keyword evidence="5 8" id="KW-0812">Transmembrane</keyword>
<gene>
    <name evidence="11" type="ORF">POM88_041118</name>
</gene>
<evidence type="ECO:0000313" key="11">
    <source>
        <dbReference type="EMBL" id="KAK1365557.1"/>
    </source>
</evidence>
<dbReference type="EMBL" id="JAUIZM010000009">
    <property type="protein sequence ID" value="KAK1365557.1"/>
    <property type="molecule type" value="Genomic_DNA"/>
</dbReference>
<dbReference type="Pfam" id="PF04535">
    <property type="entry name" value="CASP_dom"/>
    <property type="match status" value="1"/>
</dbReference>